<protein>
    <recommendedName>
        <fullName evidence="3">F-box domain-containing protein</fullName>
    </recommendedName>
</protein>
<keyword evidence="2" id="KW-1185">Reference proteome</keyword>
<dbReference type="AlphaFoldDB" id="A0A5C3QJW5"/>
<sequence length="155" mass="17862">MPYGLSLRVWSRSSHPRCFPDLELPLTLRSLKRLVIEDAPRIKGTKSLLPHLRAPLLRHLSIHLLDPPTYKSLEKFIVNSSCHITSLAVRVHVSSPEAKNVPLTISALERLFHSLPDLQSPDFIPVRRQKHQEITTVVSRLPRTHRRPTCLRWNI</sequence>
<organism evidence="1 2">
    <name type="scientific">Pterulicium gracile</name>
    <dbReference type="NCBI Taxonomy" id="1884261"/>
    <lineage>
        <taxon>Eukaryota</taxon>
        <taxon>Fungi</taxon>
        <taxon>Dikarya</taxon>
        <taxon>Basidiomycota</taxon>
        <taxon>Agaricomycotina</taxon>
        <taxon>Agaricomycetes</taxon>
        <taxon>Agaricomycetidae</taxon>
        <taxon>Agaricales</taxon>
        <taxon>Pleurotineae</taxon>
        <taxon>Pterulaceae</taxon>
        <taxon>Pterulicium</taxon>
    </lineage>
</organism>
<evidence type="ECO:0000313" key="2">
    <source>
        <dbReference type="Proteomes" id="UP000305067"/>
    </source>
</evidence>
<reference evidence="1 2" key="1">
    <citation type="journal article" date="2019" name="Nat. Ecol. Evol.">
        <title>Megaphylogeny resolves global patterns of mushroom evolution.</title>
        <authorList>
            <person name="Varga T."/>
            <person name="Krizsan K."/>
            <person name="Foldi C."/>
            <person name="Dima B."/>
            <person name="Sanchez-Garcia M."/>
            <person name="Sanchez-Ramirez S."/>
            <person name="Szollosi G.J."/>
            <person name="Szarkandi J.G."/>
            <person name="Papp V."/>
            <person name="Albert L."/>
            <person name="Andreopoulos W."/>
            <person name="Angelini C."/>
            <person name="Antonin V."/>
            <person name="Barry K.W."/>
            <person name="Bougher N.L."/>
            <person name="Buchanan P."/>
            <person name="Buyck B."/>
            <person name="Bense V."/>
            <person name="Catcheside P."/>
            <person name="Chovatia M."/>
            <person name="Cooper J."/>
            <person name="Damon W."/>
            <person name="Desjardin D."/>
            <person name="Finy P."/>
            <person name="Geml J."/>
            <person name="Haridas S."/>
            <person name="Hughes K."/>
            <person name="Justo A."/>
            <person name="Karasinski D."/>
            <person name="Kautmanova I."/>
            <person name="Kiss B."/>
            <person name="Kocsube S."/>
            <person name="Kotiranta H."/>
            <person name="LaButti K.M."/>
            <person name="Lechner B.E."/>
            <person name="Liimatainen K."/>
            <person name="Lipzen A."/>
            <person name="Lukacs Z."/>
            <person name="Mihaltcheva S."/>
            <person name="Morgado L.N."/>
            <person name="Niskanen T."/>
            <person name="Noordeloos M.E."/>
            <person name="Ohm R.A."/>
            <person name="Ortiz-Santana B."/>
            <person name="Ovrebo C."/>
            <person name="Racz N."/>
            <person name="Riley R."/>
            <person name="Savchenko A."/>
            <person name="Shiryaev A."/>
            <person name="Soop K."/>
            <person name="Spirin V."/>
            <person name="Szebenyi C."/>
            <person name="Tomsovsky M."/>
            <person name="Tulloss R.E."/>
            <person name="Uehling J."/>
            <person name="Grigoriev I.V."/>
            <person name="Vagvolgyi C."/>
            <person name="Papp T."/>
            <person name="Martin F.M."/>
            <person name="Miettinen O."/>
            <person name="Hibbett D.S."/>
            <person name="Nagy L.G."/>
        </authorList>
    </citation>
    <scope>NUCLEOTIDE SEQUENCE [LARGE SCALE GENOMIC DNA]</scope>
    <source>
        <strain evidence="1 2">CBS 309.79</strain>
    </source>
</reference>
<proteinExistence type="predicted"/>
<gene>
    <name evidence="1" type="ORF">BDV98DRAFT_593323</name>
</gene>
<dbReference type="Proteomes" id="UP000305067">
    <property type="component" value="Unassembled WGS sequence"/>
</dbReference>
<dbReference type="EMBL" id="ML178825">
    <property type="protein sequence ID" value="TFL01440.1"/>
    <property type="molecule type" value="Genomic_DNA"/>
</dbReference>
<name>A0A5C3QJW5_9AGAR</name>
<evidence type="ECO:0008006" key="3">
    <source>
        <dbReference type="Google" id="ProtNLM"/>
    </source>
</evidence>
<accession>A0A5C3QJW5</accession>
<evidence type="ECO:0000313" key="1">
    <source>
        <dbReference type="EMBL" id="TFL01440.1"/>
    </source>
</evidence>